<comment type="caution">
    <text evidence="10">The sequence shown here is derived from an EMBL/GenBank/DDBJ whole genome shotgun (WGS) entry which is preliminary data.</text>
</comment>
<dbReference type="SUPFAM" id="SSF53335">
    <property type="entry name" value="S-adenosyl-L-methionine-dependent methyltransferases"/>
    <property type="match status" value="1"/>
</dbReference>
<evidence type="ECO:0000313" key="11">
    <source>
        <dbReference type="Proteomes" id="UP001623661"/>
    </source>
</evidence>
<dbReference type="PROSITE" id="PS00092">
    <property type="entry name" value="N6_MTASE"/>
    <property type="match status" value="1"/>
</dbReference>
<evidence type="ECO:0000256" key="4">
    <source>
        <dbReference type="ARBA" id="ARBA00022691"/>
    </source>
</evidence>
<dbReference type="InterPro" id="IPR002052">
    <property type="entry name" value="DNA_methylase_N6_adenine_CS"/>
</dbReference>
<evidence type="ECO:0000256" key="5">
    <source>
        <dbReference type="ARBA" id="ARBA00022747"/>
    </source>
</evidence>
<keyword evidence="11" id="KW-1185">Reference proteome</keyword>
<dbReference type="Proteomes" id="UP001623661">
    <property type="component" value="Unassembled WGS sequence"/>
</dbReference>
<dbReference type="InterPro" id="IPR050953">
    <property type="entry name" value="N4_N6_ade-DNA_methylase"/>
</dbReference>
<name>A0ABW8TVL8_9CLOT</name>
<evidence type="ECO:0000256" key="2">
    <source>
        <dbReference type="ARBA" id="ARBA00022603"/>
    </source>
</evidence>
<sequence>MSNDFIKIINDLFSLINEPINIIYKLEAINNCKKQLNIGKIERFGDYYFSHHQDKKEKGLVYTPEVIAKYIIENTIKAENIIKNPFLKILDPACGCGNIIIPCFKYLRAIYLENLDEINNKNNLKLSEASINMHIISNNLFGFDIDPFALKILNLDLLVECEFISSNNFNINDFLVDELQESYDIIIGNPPYIGQKSINKDYSLKLKNLYYEIYKDKGDVSYCFFGAAIEKLKSLGKLSFITSRYFLESPSGENLRLYLKEICSIEKIVDFYGVRPFKNTGVDPVIIFITKEGKNNEVQVIKPIVKKQDLFYSGFLENKSKNYNTFYIKKSELKNTSWILRNESERNIIKKIEETCDTSLGNICDSYQGIITGCDKAFIIEEKNIKEEALETDIIRPWIKSSSIEKNLVKKTGKFIIYSDLIQDEEKCKNSINHILPFKERLMKRRECMKGLRSWYQLQWGRTQSIFEGEKIVFPYKSSNNRFAFDTGSYFSADIYCLVLKKNNGYSYEDILKLLNSKLYEYYFKTFAKKLGEDLYDYYPNNLMKLRIPNKQSIKVDTDEYLYSLFHITEEEQRIINEYVSY</sequence>
<dbReference type="GO" id="GO:0032259">
    <property type="term" value="P:methylation"/>
    <property type="evidence" value="ECO:0007669"/>
    <property type="project" value="UniProtKB-KW"/>
</dbReference>
<dbReference type="InterPro" id="IPR025931">
    <property type="entry name" value="TaqI_C"/>
</dbReference>
<feature type="domain" description="Type II methyltransferase M.TaqI-like" evidence="8">
    <location>
        <begin position="138"/>
        <end position="276"/>
    </location>
</feature>
<dbReference type="InterPro" id="IPR029063">
    <property type="entry name" value="SAM-dependent_MTases_sf"/>
</dbReference>
<reference evidence="10 11" key="1">
    <citation type="submission" date="2024-11" db="EMBL/GenBank/DDBJ databases">
        <authorList>
            <person name="Heng Y.C."/>
            <person name="Lim A.C.H."/>
            <person name="Lee J.K.Y."/>
            <person name="Kittelmann S."/>
        </authorList>
    </citation>
    <scope>NUCLEOTIDE SEQUENCE [LARGE SCALE GENOMIC DNA]</scope>
    <source>
        <strain evidence="10 11">WILCCON 0202</strain>
    </source>
</reference>
<dbReference type="RefSeq" id="WP_406766390.1">
    <property type="nucleotide sequence ID" value="NZ_JBJHZY010000004.1"/>
</dbReference>
<dbReference type="EMBL" id="JBJHZY010000004">
    <property type="protein sequence ID" value="MFL0269769.1"/>
    <property type="molecule type" value="Genomic_DNA"/>
</dbReference>
<accession>A0ABW8TVL8</accession>
<evidence type="ECO:0000256" key="6">
    <source>
        <dbReference type="ARBA" id="ARBA00023125"/>
    </source>
</evidence>
<dbReference type="InterPro" id="IPR011639">
    <property type="entry name" value="MethylTrfase_TaqI-like_dom"/>
</dbReference>
<dbReference type="PANTHER" id="PTHR33841">
    <property type="entry name" value="DNA METHYLTRANSFERASE YEEA-RELATED"/>
    <property type="match status" value="1"/>
</dbReference>
<dbReference type="Pfam" id="PF07669">
    <property type="entry name" value="Eco57I"/>
    <property type="match status" value="1"/>
</dbReference>
<dbReference type="Pfam" id="PF12950">
    <property type="entry name" value="TaqI_C"/>
    <property type="match status" value="1"/>
</dbReference>
<proteinExistence type="predicted"/>
<protein>
    <recommendedName>
        <fullName evidence="1">site-specific DNA-methyltransferase (adenine-specific)</fullName>
        <ecNumber evidence="1">2.1.1.72</ecNumber>
    </recommendedName>
</protein>
<keyword evidence="6" id="KW-0238">DNA-binding</keyword>
<dbReference type="PRINTS" id="PR00507">
    <property type="entry name" value="N12N6MTFRASE"/>
</dbReference>
<dbReference type="EC" id="2.1.1.72" evidence="1"/>
<dbReference type="Gene3D" id="3.40.50.150">
    <property type="entry name" value="Vaccinia Virus protein VP39"/>
    <property type="match status" value="1"/>
</dbReference>
<evidence type="ECO:0000256" key="3">
    <source>
        <dbReference type="ARBA" id="ARBA00022679"/>
    </source>
</evidence>
<gene>
    <name evidence="10" type="ORF">ACJDUH_16950</name>
</gene>
<feature type="domain" description="TaqI-like C-terminal specificity" evidence="9">
    <location>
        <begin position="446"/>
        <end position="546"/>
    </location>
</feature>
<keyword evidence="5" id="KW-0680">Restriction system</keyword>
<evidence type="ECO:0000259" key="9">
    <source>
        <dbReference type="Pfam" id="PF12950"/>
    </source>
</evidence>
<evidence type="ECO:0000259" key="8">
    <source>
        <dbReference type="Pfam" id="PF07669"/>
    </source>
</evidence>
<dbReference type="PANTHER" id="PTHR33841:SF6">
    <property type="entry name" value="TYPE II METHYLTRANSFERASE M.HINDII"/>
    <property type="match status" value="1"/>
</dbReference>
<keyword evidence="3" id="KW-0808">Transferase</keyword>
<comment type="catalytic activity">
    <reaction evidence="7">
        <text>a 2'-deoxyadenosine in DNA + S-adenosyl-L-methionine = an N(6)-methyl-2'-deoxyadenosine in DNA + S-adenosyl-L-homocysteine + H(+)</text>
        <dbReference type="Rhea" id="RHEA:15197"/>
        <dbReference type="Rhea" id="RHEA-COMP:12418"/>
        <dbReference type="Rhea" id="RHEA-COMP:12419"/>
        <dbReference type="ChEBI" id="CHEBI:15378"/>
        <dbReference type="ChEBI" id="CHEBI:57856"/>
        <dbReference type="ChEBI" id="CHEBI:59789"/>
        <dbReference type="ChEBI" id="CHEBI:90615"/>
        <dbReference type="ChEBI" id="CHEBI:90616"/>
        <dbReference type="EC" id="2.1.1.72"/>
    </reaction>
</comment>
<dbReference type="GO" id="GO:0008168">
    <property type="term" value="F:methyltransferase activity"/>
    <property type="evidence" value="ECO:0007669"/>
    <property type="project" value="UniProtKB-KW"/>
</dbReference>
<keyword evidence="4" id="KW-0949">S-adenosyl-L-methionine</keyword>
<keyword evidence="2 10" id="KW-0489">Methyltransferase</keyword>
<organism evidence="10 11">
    <name type="scientific">Candidatus Clostridium radicumherbarum</name>
    <dbReference type="NCBI Taxonomy" id="3381662"/>
    <lineage>
        <taxon>Bacteria</taxon>
        <taxon>Bacillati</taxon>
        <taxon>Bacillota</taxon>
        <taxon>Clostridia</taxon>
        <taxon>Eubacteriales</taxon>
        <taxon>Clostridiaceae</taxon>
        <taxon>Clostridium</taxon>
    </lineage>
</organism>
<evidence type="ECO:0000256" key="7">
    <source>
        <dbReference type="ARBA" id="ARBA00047942"/>
    </source>
</evidence>
<evidence type="ECO:0000313" key="10">
    <source>
        <dbReference type="EMBL" id="MFL0269769.1"/>
    </source>
</evidence>
<evidence type="ECO:0000256" key="1">
    <source>
        <dbReference type="ARBA" id="ARBA00011900"/>
    </source>
</evidence>